<dbReference type="Proteomes" id="UP001523369">
    <property type="component" value="Unassembled WGS sequence"/>
</dbReference>
<comment type="caution">
    <text evidence="1">The sequence shown here is derived from an EMBL/GenBank/DDBJ whole genome shotgun (WGS) entry which is preliminary data.</text>
</comment>
<dbReference type="SUPFAM" id="SSF50494">
    <property type="entry name" value="Trypsin-like serine proteases"/>
    <property type="match status" value="1"/>
</dbReference>
<evidence type="ECO:0000313" key="2">
    <source>
        <dbReference type="Proteomes" id="UP001523369"/>
    </source>
</evidence>
<dbReference type="Gene3D" id="2.40.10.10">
    <property type="entry name" value="Trypsin-like serine proteases"/>
    <property type="match status" value="1"/>
</dbReference>
<evidence type="ECO:0000313" key="1">
    <source>
        <dbReference type="EMBL" id="MCO8273235.1"/>
    </source>
</evidence>
<proteinExistence type="predicted"/>
<protein>
    <recommendedName>
        <fullName evidence="3">Serine protease</fullName>
    </recommendedName>
</protein>
<gene>
    <name evidence="1" type="ORF">M1L60_21825</name>
</gene>
<organism evidence="1 2">
    <name type="scientific">Paractinoplanes aksuensis</name>
    <dbReference type="NCBI Taxonomy" id="2939490"/>
    <lineage>
        <taxon>Bacteria</taxon>
        <taxon>Bacillati</taxon>
        <taxon>Actinomycetota</taxon>
        <taxon>Actinomycetes</taxon>
        <taxon>Micromonosporales</taxon>
        <taxon>Micromonosporaceae</taxon>
        <taxon>Paractinoplanes</taxon>
    </lineage>
</organism>
<evidence type="ECO:0008006" key="3">
    <source>
        <dbReference type="Google" id="ProtNLM"/>
    </source>
</evidence>
<keyword evidence="2" id="KW-1185">Reference proteome</keyword>
<dbReference type="InterPro" id="IPR043504">
    <property type="entry name" value="Peptidase_S1_PA_chymotrypsin"/>
</dbReference>
<dbReference type="InterPro" id="IPR009003">
    <property type="entry name" value="Peptidase_S1_PA"/>
</dbReference>
<accession>A0ABT1DTD1</accession>
<dbReference type="EMBL" id="JAMYJR010000023">
    <property type="protein sequence ID" value="MCO8273235.1"/>
    <property type="molecule type" value="Genomic_DNA"/>
</dbReference>
<sequence>MRRESKTLIAGAAALCVASGVAGGLLGAWWSPGEKAAAVNGPAAAACDVTGVAQRVFPSLVTIQVAGAEGSGLGSGSVLDRDGHILTNDHVIASAAAGGRIVVDFAPREG</sequence>
<dbReference type="RefSeq" id="WP_253239312.1">
    <property type="nucleotide sequence ID" value="NZ_JAMYJR010000023.1"/>
</dbReference>
<reference evidence="1 2" key="1">
    <citation type="submission" date="2022-06" db="EMBL/GenBank/DDBJ databases">
        <title>New Species of the Genus Actinoplanes, ActinopZanes ferrugineus.</title>
        <authorList>
            <person name="Ding P."/>
        </authorList>
    </citation>
    <scope>NUCLEOTIDE SEQUENCE [LARGE SCALE GENOMIC DNA]</scope>
    <source>
        <strain evidence="1 2">TRM88003</strain>
    </source>
</reference>
<name>A0ABT1DTD1_9ACTN</name>